<organism evidence="1 2">
    <name type="scientific">Paenibacillus taihuensis</name>
    <dbReference type="NCBI Taxonomy" id="1156355"/>
    <lineage>
        <taxon>Bacteria</taxon>
        <taxon>Bacillati</taxon>
        <taxon>Bacillota</taxon>
        <taxon>Bacilli</taxon>
        <taxon>Bacillales</taxon>
        <taxon>Paenibacillaceae</taxon>
        <taxon>Paenibacillus</taxon>
    </lineage>
</organism>
<reference evidence="1 2" key="1">
    <citation type="submission" date="2018-08" db="EMBL/GenBank/DDBJ databases">
        <title>Genomic Encyclopedia of Type Strains, Phase III (KMG-III): the genomes of soil and plant-associated and newly described type strains.</title>
        <authorList>
            <person name="Whitman W."/>
        </authorList>
    </citation>
    <scope>NUCLEOTIDE SEQUENCE [LARGE SCALE GENOMIC DNA]</scope>
    <source>
        <strain evidence="1 2">CGMCC 1.10966</strain>
    </source>
</reference>
<evidence type="ECO:0000313" key="2">
    <source>
        <dbReference type="Proteomes" id="UP000256304"/>
    </source>
</evidence>
<accession>A0A3D9SG29</accession>
<dbReference type="EMBL" id="QTTN01000007">
    <property type="protein sequence ID" value="REE89113.1"/>
    <property type="molecule type" value="Genomic_DNA"/>
</dbReference>
<sequence length="40" mass="4595">MQISSLRLSGVLGVGFFCYQKTQLQLGSRMHKVHQMNEIE</sequence>
<comment type="caution">
    <text evidence="1">The sequence shown here is derived from an EMBL/GenBank/DDBJ whole genome shotgun (WGS) entry which is preliminary data.</text>
</comment>
<name>A0A3D9SG29_9BACL</name>
<dbReference type="AlphaFoldDB" id="A0A3D9SG29"/>
<keyword evidence="2" id="KW-1185">Reference proteome</keyword>
<proteinExistence type="predicted"/>
<gene>
    <name evidence="1" type="ORF">A8990_107211</name>
</gene>
<dbReference type="Proteomes" id="UP000256304">
    <property type="component" value="Unassembled WGS sequence"/>
</dbReference>
<protein>
    <submittedName>
        <fullName evidence="1">Uncharacterized protein</fullName>
    </submittedName>
</protein>
<evidence type="ECO:0000313" key="1">
    <source>
        <dbReference type="EMBL" id="REE89113.1"/>
    </source>
</evidence>